<evidence type="ECO:0000313" key="1">
    <source>
        <dbReference type="EMBL" id="MCY0387200.1"/>
    </source>
</evidence>
<dbReference type="Proteomes" id="UP001082899">
    <property type="component" value="Unassembled WGS sequence"/>
</dbReference>
<reference evidence="1" key="1">
    <citation type="submission" date="2022-11" db="EMBL/GenBank/DDBJ databases">
        <title>Robbsia betulipollinis sp. nov., isolated from pollen of birch (Betula pendula).</title>
        <authorList>
            <person name="Shi H."/>
            <person name="Ambika Manirajan B."/>
            <person name="Ratering S."/>
            <person name="Geissler-Plaum R."/>
            <person name="Schnell S."/>
        </authorList>
    </citation>
    <scope>NUCLEOTIDE SEQUENCE</scope>
    <source>
        <strain evidence="1">Bb-Pol-6</strain>
    </source>
</reference>
<gene>
    <name evidence="1" type="ORF">OVY01_08135</name>
</gene>
<comment type="caution">
    <text evidence="1">The sequence shown here is derived from an EMBL/GenBank/DDBJ whole genome shotgun (WGS) entry which is preliminary data.</text>
</comment>
<dbReference type="EMBL" id="JAPMXC010000001">
    <property type="protein sequence ID" value="MCY0387200.1"/>
    <property type="molecule type" value="Genomic_DNA"/>
</dbReference>
<sequence length="54" mass="5415">MGSGGSASAERYDPGTRAWVGTGVMAAAQEEQRLVGLTSGQVLSIGTDAGIYSP</sequence>
<protein>
    <submittedName>
        <fullName evidence="1">Uncharacterized protein</fullName>
    </submittedName>
</protein>
<accession>A0ABT3ZMN2</accession>
<keyword evidence="2" id="KW-1185">Reference proteome</keyword>
<organism evidence="1 2">
    <name type="scientific">Robbsia betulipollinis</name>
    <dbReference type="NCBI Taxonomy" id="2981849"/>
    <lineage>
        <taxon>Bacteria</taxon>
        <taxon>Pseudomonadati</taxon>
        <taxon>Pseudomonadota</taxon>
        <taxon>Betaproteobacteria</taxon>
        <taxon>Burkholderiales</taxon>
        <taxon>Burkholderiaceae</taxon>
        <taxon>Robbsia</taxon>
    </lineage>
</organism>
<name>A0ABT3ZMN2_9BURK</name>
<evidence type="ECO:0000313" key="2">
    <source>
        <dbReference type="Proteomes" id="UP001082899"/>
    </source>
</evidence>
<proteinExistence type="predicted"/>